<dbReference type="PANTHER" id="PTHR32119:SF2">
    <property type="entry name" value="OROTIDINE 5'-PHOSPHATE DECARBOXYLASE"/>
    <property type="match status" value="1"/>
</dbReference>
<evidence type="ECO:0000256" key="10">
    <source>
        <dbReference type="PIRSR" id="PIRSR614732-1"/>
    </source>
</evidence>
<accession>A0A8J6YA59</accession>
<organism evidence="13 14">
    <name type="scientific">Candidatus Polarisedimenticola svalbardensis</name>
    <dbReference type="NCBI Taxonomy" id="2886004"/>
    <lineage>
        <taxon>Bacteria</taxon>
        <taxon>Pseudomonadati</taxon>
        <taxon>Acidobacteriota</taxon>
        <taxon>Candidatus Polarisedimenticolia</taxon>
        <taxon>Candidatus Polarisedimenticolales</taxon>
        <taxon>Candidatus Polarisedimenticolaceae</taxon>
        <taxon>Candidatus Polarisedimenticola</taxon>
    </lineage>
</organism>
<evidence type="ECO:0000313" key="13">
    <source>
        <dbReference type="EMBL" id="MBD3869446.1"/>
    </source>
</evidence>
<dbReference type="PROSITE" id="PS00156">
    <property type="entry name" value="OMPDECASE"/>
    <property type="match status" value="1"/>
</dbReference>
<evidence type="ECO:0000256" key="5">
    <source>
        <dbReference type="ARBA" id="ARBA00022793"/>
    </source>
</evidence>
<sequence>MTGKDRILVAVDTPDLERARELVQGLTGRVGGFKIGLEMFISHGPAFVREVLDGGGKVFLDLKLHDIPNTVAGAAGAAARYGVSFITVHALGGPEMIRRGVVAASAAAEAEGLEPPTLLAVTILTSHSDDDLRAVGVEGNCGDAVLKLAAMACAAGAGGAVCSPLEVRGVRERFPGGAL</sequence>
<keyword evidence="5" id="KW-0210">Decarboxylase</keyword>
<dbReference type="SMART" id="SM00934">
    <property type="entry name" value="OMPdecase"/>
    <property type="match status" value="1"/>
</dbReference>
<dbReference type="InterPro" id="IPR001754">
    <property type="entry name" value="OMPdeCOase_dom"/>
</dbReference>
<feature type="non-terminal residue" evidence="13">
    <location>
        <position position="179"/>
    </location>
</feature>
<dbReference type="AlphaFoldDB" id="A0A8J6YA59"/>
<comment type="function">
    <text evidence="1">Catalyzes the decarboxylation of orotidine 5'-monophosphate (OMP) to uridine 5'-monophosphate (UMP).</text>
</comment>
<comment type="pathway">
    <text evidence="2">Pyrimidine metabolism; UMP biosynthesis via de novo pathway; UMP from orotate: step 2/2.</text>
</comment>
<feature type="active site" description="For OMPdecase activity" evidence="10">
    <location>
        <position position="61"/>
    </location>
</feature>
<evidence type="ECO:0000256" key="1">
    <source>
        <dbReference type="ARBA" id="ARBA00002356"/>
    </source>
</evidence>
<evidence type="ECO:0000256" key="3">
    <source>
        <dbReference type="ARBA" id="ARBA00012321"/>
    </source>
</evidence>
<protein>
    <recommendedName>
        <fullName evidence="4">Orotidine 5'-phosphate decarboxylase</fullName>
        <ecNumber evidence="3">4.1.1.23</ecNumber>
    </recommendedName>
    <alternativeName>
        <fullName evidence="8">OMP decarboxylase</fullName>
    </alternativeName>
</protein>
<dbReference type="InterPro" id="IPR014732">
    <property type="entry name" value="OMPdecase"/>
</dbReference>
<feature type="binding site" evidence="11">
    <location>
        <position position="12"/>
    </location>
    <ligand>
        <name>substrate</name>
    </ligand>
</feature>
<evidence type="ECO:0000256" key="8">
    <source>
        <dbReference type="ARBA" id="ARBA00033428"/>
    </source>
</evidence>
<dbReference type="Proteomes" id="UP000648239">
    <property type="component" value="Unassembled WGS sequence"/>
</dbReference>
<dbReference type="EC" id="4.1.1.23" evidence="3"/>
<evidence type="ECO:0000256" key="7">
    <source>
        <dbReference type="ARBA" id="ARBA00023239"/>
    </source>
</evidence>
<dbReference type="EMBL" id="JACXWD010000089">
    <property type="protein sequence ID" value="MBD3869446.1"/>
    <property type="molecule type" value="Genomic_DNA"/>
</dbReference>
<dbReference type="GO" id="GO:0044205">
    <property type="term" value="P:'de novo' UMP biosynthetic process"/>
    <property type="evidence" value="ECO:0007669"/>
    <property type="project" value="UniProtKB-UniPathway"/>
</dbReference>
<reference evidence="13 14" key="1">
    <citation type="submission" date="2020-08" db="EMBL/GenBank/DDBJ databases">
        <title>Acidobacteriota in marine sediments use diverse sulfur dissimilation pathways.</title>
        <authorList>
            <person name="Wasmund K."/>
        </authorList>
    </citation>
    <scope>NUCLEOTIDE SEQUENCE [LARGE SCALE GENOMIC DNA]</scope>
    <source>
        <strain evidence="13">MAG AM4</strain>
    </source>
</reference>
<keyword evidence="7" id="KW-0456">Lyase</keyword>
<comment type="caution">
    <text evidence="13">The sequence shown here is derived from an EMBL/GenBank/DDBJ whole genome shotgun (WGS) entry which is preliminary data.</text>
</comment>
<dbReference type="GO" id="GO:0006207">
    <property type="term" value="P:'de novo' pyrimidine nucleobase biosynthetic process"/>
    <property type="evidence" value="ECO:0007669"/>
    <property type="project" value="InterPro"/>
</dbReference>
<proteinExistence type="predicted"/>
<feature type="binding site" evidence="11">
    <location>
        <position position="125"/>
    </location>
    <ligand>
        <name>substrate</name>
    </ligand>
</feature>
<dbReference type="GO" id="GO:0005829">
    <property type="term" value="C:cytosol"/>
    <property type="evidence" value="ECO:0007669"/>
    <property type="project" value="TreeGrafter"/>
</dbReference>
<evidence type="ECO:0000259" key="12">
    <source>
        <dbReference type="SMART" id="SM00934"/>
    </source>
</evidence>
<dbReference type="Pfam" id="PF00215">
    <property type="entry name" value="OMPdecase"/>
    <property type="match status" value="1"/>
</dbReference>
<dbReference type="PANTHER" id="PTHR32119">
    <property type="entry name" value="OROTIDINE 5'-PHOSPHATE DECARBOXYLASE"/>
    <property type="match status" value="1"/>
</dbReference>
<feature type="active site" description="For OMPdecase activity" evidence="10">
    <location>
        <position position="63"/>
    </location>
</feature>
<evidence type="ECO:0000256" key="11">
    <source>
        <dbReference type="PIRSR" id="PIRSR614732-2"/>
    </source>
</evidence>
<feature type="domain" description="Orotidine 5'-phosphate decarboxylase" evidence="12">
    <location>
        <begin position="6"/>
        <end position="179"/>
    </location>
</feature>
<gene>
    <name evidence="13" type="ORF">IFK94_15095</name>
</gene>
<dbReference type="UniPathway" id="UPA00070">
    <property type="reaction ID" value="UER00120"/>
</dbReference>
<dbReference type="InterPro" id="IPR018089">
    <property type="entry name" value="OMPdecase_AS"/>
</dbReference>
<dbReference type="SUPFAM" id="SSF51366">
    <property type="entry name" value="Ribulose-phoshate binding barrel"/>
    <property type="match status" value="1"/>
</dbReference>
<comment type="catalytic activity">
    <reaction evidence="9">
        <text>orotidine 5'-phosphate + H(+) = UMP + CO2</text>
        <dbReference type="Rhea" id="RHEA:11596"/>
        <dbReference type="ChEBI" id="CHEBI:15378"/>
        <dbReference type="ChEBI" id="CHEBI:16526"/>
        <dbReference type="ChEBI" id="CHEBI:57538"/>
        <dbReference type="ChEBI" id="CHEBI:57865"/>
        <dbReference type="EC" id="4.1.1.23"/>
    </reaction>
</comment>
<name>A0A8J6YA59_9BACT</name>
<dbReference type="CDD" id="cd04725">
    <property type="entry name" value="OMP_decarboxylase_like"/>
    <property type="match status" value="1"/>
</dbReference>
<dbReference type="InterPro" id="IPR013785">
    <property type="entry name" value="Aldolase_TIM"/>
</dbReference>
<dbReference type="InterPro" id="IPR011060">
    <property type="entry name" value="RibuloseP-bd_barrel"/>
</dbReference>
<dbReference type="Gene3D" id="3.20.20.70">
    <property type="entry name" value="Aldolase class I"/>
    <property type="match status" value="1"/>
</dbReference>
<dbReference type="GO" id="GO:0004590">
    <property type="term" value="F:orotidine-5'-phosphate decarboxylase activity"/>
    <property type="evidence" value="ECO:0007669"/>
    <property type="project" value="UniProtKB-EC"/>
</dbReference>
<feature type="binding site" evidence="11">
    <location>
        <position position="34"/>
    </location>
    <ligand>
        <name>substrate</name>
    </ligand>
</feature>
<keyword evidence="6" id="KW-0665">Pyrimidine biosynthesis</keyword>
<evidence type="ECO:0000256" key="6">
    <source>
        <dbReference type="ARBA" id="ARBA00022975"/>
    </source>
</evidence>
<evidence type="ECO:0000256" key="4">
    <source>
        <dbReference type="ARBA" id="ARBA00021923"/>
    </source>
</evidence>
<evidence type="ECO:0000313" key="14">
    <source>
        <dbReference type="Proteomes" id="UP000648239"/>
    </source>
</evidence>
<evidence type="ECO:0000256" key="2">
    <source>
        <dbReference type="ARBA" id="ARBA00004861"/>
    </source>
</evidence>
<evidence type="ECO:0000256" key="9">
    <source>
        <dbReference type="ARBA" id="ARBA00049157"/>
    </source>
</evidence>
<feature type="active site" description="For OMPdecase activity" evidence="10">
    <location>
        <position position="66"/>
    </location>
</feature>